<reference evidence="6 7" key="1">
    <citation type="submission" date="2018-09" db="EMBL/GenBank/DDBJ databases">
        <authorList>
            <person name="Zhu H."/>
        </authorList>
    </citation>
    <scope>NUCLEOTIDE SEQUENCE [LARGE SCALE GENOMIC DNA]</scope>
    <source>
        <strain evidence="6 7">K2R01-6</strain>
    </source>
</reference>
<dbReference type="PANTHER" id="PTHR30055:SF234">
    <property type="entry name" value="HTH-TYPE TRANSCRIPTIONAL REGULATOR BETI"/>
    <property type="match status" value="1"/>
</dbReference>
<dbReference type="SUPFAM" id="SSF48498">
    <property type="entry name" value="Tetracyclin repressor-like, C-terminal domain"/>
    <property type="match status" value="1"/>
</dbReference>
<dbReference type="InterPro" id="IPR036271">
    <property type="entry name" value="Tet_transcr_reg_TetR-rel_C_sf"/>
</dbReference>
<dbReference type="InterPro" id="IPR023772">
    <property type="entry name" value="DNA-bd_HTH_TetR-type_CS"/>
</dbReference>
<dbReference type="InterPro" id="IPR001647">
    <property type="entry name" value="HTH_TetR"/>
</dbReference>
<dbReference type="InterPro" id="IPR050109">
    <property type="entry name" value="HTH-type_TetR-like_transc_reg"/>
</dbReference>
<dbReference type="AlphaFoldDB" id="A0A418WMR0"/>
<accession>A0A418WMR0</accession>
<gene>
    <name evidence="6" type="ORF">D3876_14350</name>
</gene>
<keyword evidence="1" id="KW-0805">Transcription regulation</keyword>
<name>A0A418WMR0_9SPHN</name>
<sequence>MQPVEAEADADALDRTRQIVAAAYELLDEAGLEGLTIRAVLNRTCLARRAFYDRFAGKDDLVLAVFADTLRLAATFFGEQVRALPDPMARLHHIVTGIVLGRGSIDDSATGRGDRRGAALSREHLRLAEARPAELQKAVSPLIDLIADQLSDGIRVGQVREAPVHWMAMLVYNLVSTTVHTELLSEEAAHRDPQRRQQLAEEIWEFCRRAIAA</sequence>
<evidence type="ECO:0000256" key="1">
    <source>
        <dbReference type="ARBA" id="ARBA00023015"/>
    </source>
</evidence>
<feature type="DNA-binding region" description="H-T-H motif" evidence="4">
    <location>
        <begin position="36"/>
        <end position="55"/>
    </location>
</feature>
<dbReference type="OrthoDB" id="9811084at2"/>
<proteinExistence type="predicted"/>
<comment type="caution">
    <text evidence="6">The sequence shown here is derived from an EMBL/GenBank/DDBJ whole genome shotgun (WGS) entry which is preliminary data.</text>
</comment>
<dbReference type="SUPFAM" id="SSF46689">
    <property type="entry name" value="Homeodomain-like"/>
    <property type="match status" value="1"/>
</dbReference>
<dbReference type="PANTHER" id="PTHR30055">
    <property type="entry name" value="HTH-TYPE TRANSCRIPTIONAL REGULATOR RUTR"/>
    <property type="match status" value="1"/>
</dbReference>
<dbReference type="EMBL" id="QYUM01000003">
    <property type="protein sequence ID" value="RJF91285.1"/>
    <property type="molecule type" value="Genomic_DNA"/>
</dbReference>
<feature type="domain" description="HTH tetR-type" evidence="5">
    <location>
        <begin position="13"/>
        <end position="73"/>
    </location>
</feature>
<keyword evidence="7" id="KW-1185">Reference proteome</keyword>
<dbReference type="Gene3D" id="1.10.357.10">
    <property type="entry name" value="Tetracycline Repressor, domain 2"/>
    <property type="match status" value="1"/>
</dbReference>
<organism evidence="6 7">
    <name type="scientific">Sphingomonas cavernae</name>
    <dbReference type="NCBI Taxonomy" id="2320861"/>
    <lineage>
        <taxon>Bacteria</taxon>
        <taxon>Pseudomonadati</taxon>
        <taxon>Pseudomonadota</taxon>
        <taxon>Alphaproteobacteria</taxon>
        <taxon>Sphingomonadales</taxon>
        <taxon>Sphingomonadaceae</taxon>
        <taxon>Sphingomonas</taxon>
    </lineage>
</organism>
<keyword evidence="3" id="KW-0804">Transcription</keyword>
<dbReference type="GO" id="GO:0000976">
    <property type="term" value="F:transcription cis-regulatory region binding"/>
    <property type="evidence" value="ECO:0007669"/>
    <property type="project" value="TreeGrafter"/>
</dbReference>
<evidence type="ECO:0000256" key="3">
    <source>
        <dbReference type="ARBA" id="ARBA00023163"/>
    </source>
</evidence>
<dbReference type="Pfam" id="PF00440">
    <property type="entry name" value="TetR_N"/>
    <property type="match status" value="1"/>
</dbReference>
<dbReference type="PROSITE" id="PS01081">
    <property type="entry name" value="HTH_TETR_1"/>
    <property type="match status" value="1"/>
</dbReference>
<evidence type="ECO:0000256" key="4">
    <source>
        <dbReference type="PROSITE-ProRule" id="PRU00335"/>
    </source>
</evidence>
<protein>
    <submittedName>
        <fullName evidence="6">TetR/AcrR family transcriptional regulator</fullName>
    </submittedName>
</protein>
<evidence type="ECO:0000313" key="7">
    <source>
        <dbReference type="Proteomes" id="UP000286100"/>
    </source>
</evidence>
<dbReference type="GO" id="GO:0003700">
    <property type="term" value="F:DNA-binding transcription factor activity"/>
    <property type="evidence" value="ECO:0007669"/>
    <property type="project" value="TreeGrafter"/>
</dbReference>
<dbReference type="Proteomes" id="UP000286100">
    <property type="component" value="Unassembled WGS sequence"/>
</dbReference>
<evidence type="ECO:0000259" key="5">
    <source>
        <dbReference type="PROSITE" id="PS50977"/>
    </source>
</evidence>
<evidence type="ECO:0000256" key="2">
    <source>
        <dbReference type="ARBA" id="ARBA00023125"/>
    </source>
</evidence>
<evidence type="ECO:0000313" key="6">
    <source>
        <dbReference type="EMBL" id="RJF91285.1"/>
    </source>
</evidence>
<dbReference type="InterPro" id="IPR009057">
    <property type="entry name" value="Homeodomain-like_sf"/>
</dbReference>
<dbReference type="PROSITE" id="PS50977">
    <property type="entry name" value="HTH_TETR_2"/>
    <property type="match status" value="1"/>
</dbReference>
<keyword evidence="2 4" id="KW-0238">DNA-binding</keyword>
<dbReference type="Gene3D" id="1.10.10.60">
    <property type="entry name" value="Homeodomain-like"/>
    <property type="match status" value="1"/>
</dbReference>